<organism evidence="1">
    <name type="scientific">Rhizophora mucronata</name>
    <name type="common">Asiatic mangrove</name>
    <dbReference type="NCBI Taxonomy" id="61149"/>
    <lineage>
        <taxon>Eukaryota</taxon>
        <taxon>Viridiplantae</taxon>
        <taxon>Streptophyta</taxon>
        <taxon>Embryophyta</taxon>
        <taxon>Tracheophyta</taxon>
        <taxon>Spermatophyta</taxon>
        <taxon>Magnoliopsida</taxon>
        <taxon>eudicotyledons</taxon>
        <taxon>Gunneridae</taxon>
        <taxon>Pentapetalae</taxon>
        <taxon>rosids</taxon>
        <taxon>fabids</taxon>
        <taxon>Malpighiales</taxon>
        <taxon>Rhizophoraceae</taxon>
        <taxon>Rhizophora</taxon>
    </lineage>
</organism>
<dbReference type="EMBL" id="GGEC01063497">
    <property type="protein sequence ID" value="MBX43981.1"/>
    <property type="molecule type" value="Transcribed_RNA"/>
</dbReference>
<accession>A0A2P2NNE5</accession>
<evidence type="ECO:0000313" key="1">
    <source>
        <dbReference type="EMBL" id="MBX43981.1"/>
    </source>
</evidence>
<reference evidence="1" key="1">
    <citation type="submission" date="2018-02" db="EMBL/GenBank/DDBJ databases">
        <title>Rhizophora mucronata_Transcriptome.</title>
        <authorList>
            <person name="Meera S.P."/>
            <person name="Sreeshan A."/>
            <person name="Augustine A."/>
        </authorList>
    </citation>
    <scope>NUCLEOTIDE SEQUENCE</scope>
    <source>
        <tissue evidence="1">Leaf</tissue>
    </source>
</reference>
<protein>
    <submittedName>
        <fullName evidence="1">Uncharacterized protein</fullName>
    </submittedName>
</protein>
<dbReference type="AlphaFoldDB" id="A0A2P2NNE5"/>
<proteinExistence type="predicted"/>
<sequence>MDEISIENFIHPHIDK</sequence>
<name>A0A2P2NNE5_RHIMU</name>